<dbReference type="GO" id="GO:0005829">
    <property type="term" value="C:cytosol"/>
    <property type="evidence" value="ECO:0007669"/>
    <property type="project" value="TreeGrafter"/>
</dbReference>
<dbReference type="RefSeq" id="WP_208022592.1">
    <property type="nucleotide sequence ID" value="NZ_BEXT01000001.1"/>
</dbReference>
<dbReference type="GO" id="GO:0005524">
    <property type="term" value="F:ATP binding"/>
    <property type="evidence" value="ECO:0007669"/>
    <property type="project" value="InterPro"/>
</dbReference>
<name>A0A401FYD9_9BACT</name>
<dbReference type="InterPro" id="IPR006935">
    <property type="entry name" value="Helicase/UvrB_N"/>
</dbReference>
<keyword evidence="3" id="KW-1185">Reference proteome</keyword>
<dbReference type="InterPro" id="IPR050742">
    <property type="entry name" value="Helicase_Restrict-Modif_Enz"/>
</dbReference>
<keyword evidence="2" id="KW-0255">Endonuclease</keyword>
<feature type="domain" description="Helicase/UvrB N-terminal" evidence="1">
    <location>
        <begin position="170"/>
        <end position="373"/>
    </location>
</feature>
<dbReference type="Pfam" id="PF04851">
    <property type="entry name" value="ResIII"/>
    <property type="match status" value="1"/>
</dbReference>
<evidence type="ECO:0000313" key="2">
    <source>
        <dbReference type="EMBL" id="GBC61964.1"/>
    </source>
</evidence>
<reference evidence="3" key="2">
    <citation type="submission" date="2019-01" db="EMBL/GenBank/DDBJ databases">
        <title>Genome sequence of Desulfonema ishimotonii strain Tokyo 01.</title>
        <authorList>
            <person name="Fukui M."/>
        </authorList>
    </citation>
    <scope>NUCLEOTIDE SEQUENCE [LARGE SCALE GENOMIC DNA]</scope>
    <source>
        <strain evidence="3">Tokyo 01</strain>
    </source>
</reference>
<dbReference type="NCBIfam" id="NF046055">
    <property type="entry name" value="restr_BPTD_3080"/>
    <property type="match status" value="1"/>
</dbReference>
<dbReference type="GO" id="GO:0003677">
    <property type="term" value="F:DNA binding"/>
    <property type="evidence" value="ECO:0007669"/>
    <property type="project" value="InterPro"/>
</dbReference>
<protein>
    <submittedName>
        <fullName evidence="2">Restriction endonuclease</fullName>
    </submittedName>
</protein>
<gene>
    <name evidence="2" type="ORF">DENIS_2926</name>
</gene>
<evidence type="ECO:0000313" key="3">
    <source>
        <dbReference type="Proteomes" id="UP000288096"/>
    </source>
</evidence>
<sequence length="728" mass="83038">MDNRFFEKPILNSPYEYPARHWELNDQGHPTQKIIEKRRSARFITPIPKPKKRKPKGAARQQNIVFDEGRKLSTQDQQYDPTPIINDLRRQVNLWRSIPNPKDWKVTPETARLLRHWRHHRFSHIRPFFCQVEAVETAIWLTEVAPKSGKSNKGFLDHLADANNDANPALSRLALKLAMGAGKTTVMAMLIAWQTINKVRRPNSRIFTRGFLVVAPGLTIRDRLRVLQPNDPDSYYQSRELVPGDMLADLERAKIVITNYHAFRHRERMALSKGGRSLLQGRGDSLNTLETEGQMLQRVMPDLMGMKNIMAINDEAHHCYREKPGDDGETSLKGDEKKEAQKNNEAARLWISGLEAVSRKIGINWVMDLSATPFFLRGSGYAEGTLFPWTMSDFSLMDAIESGIVKLPRVPVADNIPGGDMPRFRNLWEHIRTRMPKKGRGKAKTLDPLSLPVELQTALEALYGHYRKTFEIWEKDGIRVPPCFIVVCNNTSTSKLVYDYIAGFHRKNGDGTPTLENGRLELFRNFDGHGNPLARPNTLLIDSEQLETGDALDKNFRNMAADEIERFRYEMRQRGEHQKAEHIADQDLLREVMNTVGKEGRLGESVRCVVSVSMLTEGWDANTVTHVLGVRAFGTQLLCEQVIGRALRRQSYDLNEEGLFNAEYADVLGIPFDFTAKPVISPPQPPRETIQVRAVRPERDGLEIRFPRVRGYRVELPGLNSMPTPFSN</sequence>
<dbReference type="Gene3D" id="3.40.50.300">
    <property type="entry name" value="P-loop containing nucleotide triphosphate hydrolases"/>
    <property type="match status" value="2"/>
</dbReference>
<keyword evidence="2" id="KW-0378">Hydrolase</keyword>
<reference evidence="3" key="1">
    <citation type="submission" date="2017-11" db="EMBL/GenBank/DDBJ databases">
        <authorList>
            <person name="Watanabe M."/>
            <person name="Kojima H."/>
        </authorList>
    </citation>
    <scope>NUCLEOTIDE SEQUENCE [LARGE SCALE GENOMIC DNA]</scope>
    <source>
        <strain evidence="3">Tokyo 01</strain>
    </source>
</reference>
<dbReference type="PANTHER" id="PTHR47396">
    <property type="entry name" value="TYPE I RESTRICTION ENZYME ECOKI R PROTEIN"/>
    <property type="match status" value="1"/>
</dbReference>
<dbReference type="SUPFAM" id="SSF52540">
    <property type="entry name" value="P-loop containing nucleoside triphosphate hydrolases"/>
    <property type="match status" value="1"/>
</dbReference>
<dbReference type="GO" id="GO:0016787">
    <property type="term" value="F:hydrolase activity"/>
    <property type="evidence" value="ECO:0007669"/>
    <property type="project" value="InterPro"/>
</dbReference>
<accession>A0A401FYD9</accession>
<proteinExistence type="predicted"/>
<dbReference type="PANTHER" id="PTHR47396:SF1">
    <property type="entry name" value="ATP-DEPENDENT HELICASE IRC3-RELATED"/>
    <property type="match status" value="1"/>
</dbReference>
<dbReference type="EMBL" id="BEXT01000001">
    <property type="protein sequence ID" value="GBC61964.1"/>
    <property type="molecule type" value="Genomic_DNA"/>
</dbReference>
<dbReference type="AlphaFoldDB" id="A0A401FYD9"/>
<dbReference type="InterPro" id="IPR027417">
    <property type="entry name" value="P-loop_NTPase"/>
</dbReference>
<keyword evidence="2" id="KW-0540">Nuclease</keyword>
<dbReference type="GO" id="GO:0004519">
    <property type="term" value="F:endonuclease activity"/>
    <property type="evidence" value="ECO:0007669"/>
    <property type="project" value="UniProtKB-KW"/>
</dbReference>
<organism evidence="2 3">
    <name type="scientific">Desulfonema ishimotonii</name>
    <dbReference type="NCBI Taxonomy" id="45657"/>
    <lineage>
        <taxon>Bacteria</taxon>
        <taxon>Pseudomonadati</taxon>
        <taxon>Thermodesulfobacteriota</taxon>
        <taxon>Desulfobacteria</taxon>
        <taxon>Desulfobacterales</taxon>
        <taxon>Desulfococcaceae</taxon>
        <taxon>Desulfonema</taxon>
    </lineage>
</organism>
<dbReference type="Proteomes" id="UP000288096">
    <property type="component" value="Unassembled WGS sequence"/>
</dbReference>
<comment type="caution">
    <text evidence="2">The sequence shown here is derived from an EMBL/GenBank/DDBJ whole genome shotgun (WGS) entry which is preliminary data.</text>
</comment>
<evidence type="ECO:0000259" key="1">
    <source>
        <dbReference type="Pfam" id="PF04851"/>
    </source>
</evidence>